<dbReference type="CDD" id="cd16014">
    <property type="entry name" value="PLC"/>
    <property type="match status" value="1"/>
</dbReference>
<evidence type="ECO:0000259" key="4">
    <source>
        <dbReference type="Pfam" id="PF05506"/>
    </source>
</evidence>
<organism evidence="5 6">
    <name type="scientific">Pendulispora rubella</name>
    <dbReference type="NCBI Taxonomy" id="2741070"/>
    <lineage>
        <taxon>Bacteria</taxon>
        <taxon>Pseudomonadati</taxon>
        <taxon>Myxococcota</taxon>
        <taxon>Myxococcia</taxon>
        <taxon>Myxococcales</taxon>
        <taxon>Sorangiineae</taxon>
        <taxon>Pendulisporaceae</taxon>
        <taxon>Pendulispora</taxon>
    </lineage>
</organism>
<protein>
    <recommendedName>
        <fullName evidence="2">phospholipase C</fullName>
        <ecNumber evidence="2">3.1.4.3</ecNumber>
    </recommendedName>
</protein>
<dbReference type="PANTHER" id="PTHR31956:SF1">
    <property type="entry name" value="NON-SPECIFIC PHOSPHOLIPASE C1"/>
    <property type="match status" value="1"/>
</dbReference>
<keyword evidence="6" id="KW-1185">Reference proteome</keyword>
<reference evidence="5" key="1">
    <citation type="submission" date="2021-12" db="EMBL/GenBank/DDBJ databases">
        <title>Discovery of the Pendulisporaceae a myxobacterial family with distinct sporulation behavior and unique specialized metabolism.</title>
        <authorList>
            <person name="Garcia R."/>
            <person name="Popoff A."/>
            <person name="Bader C.D."/>
            <person name="Loehr J."/>
            <person name="Walesch S."/>
            <person name="Walt C."/>
            <person name="Boldt J."/>
            <person name="Bunk B."/>
            <person name="Haeckl F.J.F.P.J."/>
            <person name="Gunesch A.P."/>
            <person name="Birkelbach J."/>
            <person name="Nuebel U."/>
            <person name="Pietschmann T."/>
            <person name="Bach T."/>
            <person name="Mueller R."/>
        </authorList>
    </citation>
    <scope>NUCLEOTIDE SEQUENCE</scope>
    <source>
        <strain evidence="5">MSr11367</strain>
    </source>
</reference>
<dbReference type="InterPro" id="IPR007312">
    <property type="entry name" value="Phosphoesterase"/>
</dbReference>
<dbReference type="EMBL" id="CP089983">
    <property type="protein sequence ID" value="WXB07190.1"/>
    <property type="molecule type" value="Genomic_DNA"/>
</dbReference>
<evidence type="ECO:0000256" key="2">
    <source>
        <dbReference type="ARBA" id="ARBA00012018"/>
    </source>
</evidence>
<evidence type="ECO:0000313" key="6">
    <source>
        <dbReference type="Proteomes" id="UP001374803"/>
    </source>
</evidence>
<evidence type="ECO:0000256" key="3">
    <source>
        <dbReference type="ARBA" id="ARBA00022801"/>
    </source>
</evidence>
<gene>
    <name evidence="5" type="ORF">LVJ94_08065</name>
</gene>
<comment type="similarity">
    <text evidence="1">Belongs to the bacterial phospholipase C family.</text>
</comment>
<evidence type="ECO:0000313" key="5">
    <source>
        <dbReference type="EMBL" id="WXB07190.1"/>
    </source>
</evidence>
<accession>A0ABZ2L8U6</accession>
<keyword evidence="3" id="KW-0378">Hydrolase</keyword>
<dbReference type="EC" id="3.1.4.3" evidence="2"/>
<sequence length="606" mass="67891">MFRPSRRQILLGGAAGASASLLPPSLHRALAHPARPGGLNAIEHVVVLMQENRSFDQYFGTLRGVRGFSDPHAIRLPDGGSVFEQRTPEGKVVAPFLSRKAARASGKADTAVQYVGTLDHDWAGGHAAWSRGWLDQWISAKTESTMAYYDRRDIAFHSELADVFTVCDAYHCSVQGATNPNRMYLMTGTVGYEPGSNVRRAISNDAYDEENHAGYDWTTYPERLQRAGVSWQVYQEWDNFTDNALEFFARFKAIARKALSKTVSYRTMTAFYEAVQKAPNEHTRETLLSQLEQGVATLGRQERSLFERALRRHPSGKLLDRFESDVARGRLPKVSYIVTNAADSEHPSVSSPAAGAQFIYRLLDILASRPDVWSRTVFLLTYDENDGFFDHVPPPVPEESSAEQPTPGPEIYDRLPIGLGFRVPTIVISPWSVGGYVCSEVFDHTSVLRFLEKWTGIVEPNISEWRRTVCGDLLSCFDFETSAPRPPVRAPEPIPPAVPRWHPAPPAVAEIPQQEPGQRPARPLPYQPEARCEVDAENRRLTIHLRNRGTESAHFIIYPYAAATEWPLHVDVRVGKTRIFPITGNDYDLVVVGPAGFRREFRGRIP</sequence>
<dbReference type="Pfam" id="PF04185">
    <property type="entry name" value="Phosphoesterase"/>
    <property type="match status" value="1"/>
</dbReference>
<dbReference type="Pfam" id="PF05506">
    <property type="entry name" value="PLipase_C_C"/>
    <property type="match status" value="1"/>
</dbReference>
<evidence type="ECO:0000256" key="1">
    <source>
        <dbReference type="ARBA" id="ARBA00009717"/>
    </source>
</evidence>
<dbReference type="InterPro" id="IPR017767">
    <property type="entry name" value="PC-PLC"/>
</dbReference>
<dbReference type="Gene3D" id="3.40.720.10">
    <property type="entry name" value="Alkaline Phosphatase, subunit A"/>
    <property type="match status" value="1"/>
</dbReference>
<dbReference type="PANTHER" id="PTHR31956">
    <property type="entry name" value="NON-SPECIFIC PHOSPHOLIPASE C4-RELATED"/>
    <property type="match status" value="1"/>
</dbReference>
<dbReference type="InterPro" id="IPR008475">
    <property type="entry name" value="PLipase_C_C"/>
</dbReference>
<dbReference type="PROSITE" id="PS51318">
    <property type="entry name" value="TAT"/>
    <property type="match status" value="1"/>
</dbReference>
<dbReference type="RefSeq" id="WP_394836850.1">
    <property type="nucleotide sequence ID" value="NZ_CP089929.1"/>
</dbReference>
<dbReference type="InterPro" id="IPR017850">
    <property type="entry name" value="Alkaline_phosphatase_core_sf"/>
</dbReference>
<dbReference type="InterPro" id="IPR006311">
    <property type="entry name" value="TAT_signal"/>
</dbReference>
<proteinExistence type="inferred from homology"/>
<feature type="domain" description="Bacterial phospholipase C C-terminal" evidence="4">
    <location>
        <begin position="520"/>
        <end position="604"/>
    </location>
</feature>
<dbReference type="Proteomes" id="UP001374803">
    <property type="component" value="Chromosome"/>
</dbReference>
<name>A0ABZ2L8U6_9BACT</name>
<dbReference type="NCBIfam" id="TIGR03396">
    <property type="entry name" value="PC_PLC"/>
    <property type="match status" value="1"/>
</dbReference>